<accession>A0A0E2UBQ8</accession>
<protein>
    <submittedName>
        <fullName evidence="3">Putative N-acetyltransferase YjcF</fullName>
    </submittedName>
</protein>
<dbReference type="SUPFAM" id="SSF55729">
    <property type="entry name" value="Acyl-CoA N-acyltransferases (Nat)"/>
    <property type="match status" value="1"/>
</dbReference>
<dbReference type="Gene3D" id="3.40.630.30">
    <property type="match status" value="1"/>
</dbReference>
<dbReference type="PANTHER" id="PTHR43420:SF44">
    <property type="entry name" value="ACETYLTRANSFERASE YPEA"/>
    <property type="match status" value="1"/>
</dbReference>
<keyword evidence="1 3" id="KW-0808">Transferase</keyword>
<keyword evidence="2" id="KW-0012">Acyltransferase</keyword>
<name>A0A0E2UBQ8_9STRE</name>
<dbReference type="CDD" id="cd04301">
    <property type="entry name" value="NAT_SF"/>
    <property type="match status" value="1"/>
</dbReference>
<dbReference type="InterPro" id="IPR050680">
    <property type="entry name" value="YpeA/RimI_acetyltransf"/>
</dbReference>
<proteinExistence type="predicted"/>
<dbReference type="PANTHER" id="PTHR43420">
    <property type="entry name" value="ACETYLTRANSFERASE"/>
    <property type="match status" value="1"/>
</dbReference>
<dbReference type="GO" id="GO:0016747">
    <property type="term" value="F:acyltransferase activity, transferring groups other than amino-acyl groups"/>
    <property type="evidence" value="ECO:0007669"/>
    <property type="project" value="InterPro"/>
</dbReference>
<dbReference type="GeneID" id="61420689"/>
<dbReference type="OrthoDB" id="9796171at2"/>
<dbReference type="STRING" id="936154.STP_1156"/>
<evidence type="ECO:0000313" key="3">
    <source>
        <dbReference type="EMBL" id="PCH12770.1"/>
    </source>
</evidence>
<dbReference type="InterPro" id="IPR016181">
    <property type="entry name" value="Acyl_CoA_acyltransferase"/>
</dbReference>
<evidence type="ECO:0000256" key="1">
    <source>
        <dbReference type="ARBA" id="ARBA00022679"/>
    </source>
</evidence>
<dbReference type="Pfam" id="PF00583">
    <property type="entry name" value="Acetyltransf_1"/>
    <property type="match status" value="1"/>
</dbReference>
<reference evidence="3 4" key="1">
    <citation type="submission" date="2016-06" db="EMBL/GenBank/DDBJ databases">
        <authorList>
            <person name="Haines A.N."/>
            <person name="Council K.R."/>
        </authorList>
    </citation>
    <scope>NUCLEOTIDE SEQUENCE [LARGE SCALE GENOMIC DNA]</scope>
    <source>
        <strain evidence="3 4">SP158-29</strain>
    </source>
</reference>
<dbReference type="OMA" id="HYLTIHA"/>
<dbReference type="PROSITE" id="PS51186">
    <property type="entry name" value="GNAT"/>
    <property type="match status" value="1"/>
</dbReference>
<dbReference type="eggNOG" id="COG0454">
    <property type="taxonomic scope" value="Bacteria"/>
</dbReference>
<gene>
    <name evidence="3" type="primary">yjcF_2</name>
    <name evidence="3" type="ORF">A9Y57_01489</name>
</gene>
<organism evidence="3 4">
    <name type="scientific">Streptococcus parauberis</name>
    <dbReference type="NCBI Taxonomy" id="1348"/>
    <lineage>
        <taxon>Bacteria</taxon>
        <taxon>Bacillati</taxon>
        <taxon>Bacillota</taxon>
        <taxon>Bacilli</taxon>
        <taxon>Lactobacillales</taxon>
        <taxon>Streptococcaceae</taxon>
        <taxon>Streptococcus</taxon>
    </lineage>
</organism>
<evidence type="ECO:0000313" key="4">
    <source>
        <dbReference type="Proteomes" id="UP000217465"/>
    </source>
</evidence>
<dbReference type="EMBL" id="NSGR01000008">
    <property type="protein sequence ID" value="PCH12770.1"/>
    <property type="molecule type" value="Genomic_DNA"/>
</dbReference>
<comment type="caution">
    <text evidence="3">The sequence shown here is derived from an EMBL/GenBank/DDBJ whole genome shotgun (WGS) entry which is preliminary data.</text>
</comment>
<sequence>MNTLKVGSQPYQRAASLFIRYSVFVLEKDIKMEDEFDNNDENGTIYSVLYEDDLPVSTGRFLAETDSEARLTRIATLPNYRGKGYGAQVIHSLEKYAVEKGFERLVIHSELTAKSFYESIGYQAFGDIYIEDGEKCQSLQKQIR</sequence>
<dbReference type="InterPro" id="IPR000182">
    <property type="entry name" value="GNAT_dom"/>
</dbReference>
<dbReference type="AlphaFoldDB" id="A0A0E2UBQ8"/>
<dbReference type="RefSeq" id="WP_003104399.1">
    <property type="nucleotide sequence ID" value="NZ_BAWT01000006.1"/>
</dbReference>
<evidence type="ECO:0000256" key="2">
    <source>
        <dbReference type="ARBA" id="ARBA00023315"/>
    </source>
</evidence>
<dbReference type="Proteomes" id="UP000217465">
    <property type="component" value="Unassembled WGS sequence"/>
</dbReference>